<feature type="signal peptide" evidence="1">
    <location>
        <begin position="1"/>
        <end position="23"/>
    </location>
</feature>
<organism evidence="2 3">
    <name type="scientific">Solimonas terrae</name>
    <dbReference type="NCBI Taxonomy" id="1396819"/>
    <lineage>
        <taxon>Bacteria</taxon>
        <taxon>Pseudomonadati</taxon>
        <taxon>Pseudomonadota</taxon>
        <taxon>Gammaproteobacteria</taxon>
        <taxon>Nevskiales</taxon>
        <taxon>Nevskiaceae</taxon>
        <taxon>Solimonas</taxon>
    </lineage>
</organism>
<dbReference type="RefSeq" id="WP_166255059.1">
    <property type="nucleotide sequence ID" value="NZ_JAAMOW010000004.1"/>
</dbReference>
<dbReference type="Proteomes" id="UP000472676">
    <property type="component" value="Unassembled WGS sequence"/>
</dbReference>
<proteinExistence type="predicted"/>
<keyword evidence="1" id="KW-0732">Signal</keyword>
<protein>
    <recommendedName>
        <fullName evidence="4">Transporter</fullName>
    </recommendedName>
</protein>
<evidence type="ECO:0000313" key="3">
    <source>
        <dbReference type="Proteomes" id="UP000472676"/>
    </source>
</evidence>
<feature type="chain" id="PRO_5026706408" description="Transporter" evidence="1">
    <location>
        <begin position="24"/>
        <end position="271"/>
    </location>
</feature>
<gene>
    <name evidence="2" type="ORF">G7Y85_08770</name>
</gene>
<dbReference type="AlphaFoldDB" id="A0A6M2BS79"/>
<name>A0A6M2BS79_9GAMM</name>
<dbReference type="EMBL" id="JAAMOW010000004">
    <property type="protein sequence ID" value="NGY04857.1"/>
    <property type="molecule type" value="Genomic_DNA"/>
</dbReference>
<reference evidence="2 3" key="1">
    <citation type="journal article" date="2014" name="Int. J. Syst. Evol. Microbiol.">
        <title>Solimonas terrae sp. nov., isolated from soil.</title>
        <authorList>
            <person name="Kim S.J."/>
            <person name="Moon J.Y."/>
            <person name="Weon H.Y."/>
            <person name="Ahn J.H."/>
            <person name="Chen W.M."/>
            <person name="Kwon S.W."/>
        </authorList>
    </citation>
    <scope>NUCLEOTIDE SEQUENCE [LARGE SCALE GENOMIC DNA]</scope>
    <source>
        <strain evidence="2 3">KIS83-12</strain>
    </source>
</reference>
<sequence length="271" mass="27700">MQITIRASLFAALLLGVSLNAAAQTQSASYATASGSYAYGEQQQTYGYAGSTFGSPLAFGASGGAVGVGVFALRDGSRNGNGHFDDGSAGITLGLGDPSRYVGLETSVGLSSLTGHNGDGFGKAGSFAFKLHTELPGSASFALGVIDVAPWGAADGPNSASVYVAAAKVFPLTLFGSRYALVGNVGIGDNQFTHSTRGSSPFGSLAFFFRRQVSLIVDDSGRFLNAGVSVAPFEHVPLSFTLGAFNLGREEGLKTGIAGSVGFGYDLSRFW</sequence>
<evidence type="ECO:0008006" key="4">
    <source>
        <dbReference type="Google" id="ProtNLM"/>
    </source>
</evidence>
<evidence type="ECO:0000313" key="2">
    <source>
        <dbReference type="EMBL" id="NGY04857.1"/>
    </source>
</evidence>
<keyword evidence="3" id="KW-1185">Reference proteome</keyword>
<evidence type="ECO:0000256" key="1">
    <source>
        <dbReference type="SAM" id="SignalP"/>
    </source>
</evidence>
<accession>A0A6M2BS79</accession>
<comment type="caution">
    <text evidence="2">The sequence shown here is derived from an EMBL/GenBank/DDBJ whole genome shotgun (WGS) entry which is preliminary data.</text>
</comment>